<dbReference type="Gene3D" id="3.40.190.290">
    <property type="match status" value="1"/>
</dbReference>
<dbReference type="SUPFAM" id="SSF46785">
    <property type="entry name" value="Winged helix' DNA-binding domain"/>
    <property type="match status" value="1"/>
</dbReference>
<dbReference type="InterPro" id="IPR036388">
    <property type="entry name" value="WH-like_DNA-bd_sf"/>
</dbReference>
<dbReference type="PANTHER" id="PTHR30346">
    <property type="entry name" value="TRANSCRIPTIONAL DUAL REGULATOR HCAR-RELATED"/>
    <property type="match status" value="1"/>
</dbReference>
<dbReference type="Pfam" id="PF00126">
    <property type="entry name" value="HTH_1"/>
    <property type="match status" value="1"/>
</dbReference>
<evidence type="ECO:0000256" key="3">
    <source>
        <dbReference type="ARBA" id="ARBA00023125"/>
    </source>
</evidence>
<organism evidence="6 7">
    <name type="scientific">Virgibacillus natechei</name>
    <dbReference type="NCBI Taxonomy" id="1216297"/>
    <lineage>
        <taxon>Bacteria</taxon>
        <taxon>Bacillati</taxon>
        <taxon>Bacillota</taxon>
        <taxon>Bacilli</taxon>
        <taxon>Bacillales</taxon>
        <taxon>Bacillaceae</taxon>
        <taxon>Virgibacillus</taxon>
    </lineage>
</organism>
<evidence type="ECO:0000313" key="6">
    <source>
        <dbReference type="EMBL" id="MBP1968533.1"/>
    </source>
</evidence>
<evidence type="ECO:0000256" key="1">
    <source>
        <dbReference type="ARBA" id="ARBA00009437"/>
    </source>
</evidence>
<dbReference type="CDD" id="cd08434">
    <property type="entry name" value="PBP2_GltC_like"/>
    <property type="match status" value="1"/>
</dbReference>
<dbReference type="PROSITE" id="PS50931">
    <property type="entry name" value="HTH_LYSR"/>
    <property type="match status" value="1"/>
</dbReference>
<dbReference type="Proteomes" id="UP001519345">
    <property type="component" value="Unassembled WGS sequence"/>
</dbReference>
<dbReference type="InterPro" id="IPR005119">
    <property type="entry name" value="LysR_subst-bd"/>
</dbReference>
<dbReference type="RefSeq" id="WP_209461750.1">
    <property type="nucleotide sequence ID" value="NZ_CP110224.1"/>
</dbReference>
<comment type="similarity">
    <text evidence="1">Belongs to the LysR transcriptional regulatory family.</text>
</comment>
<dbReference type="InterPro" id="IPR000847">
    <property type="entry name" value="LysR_HTH_N"/>
</dbReference>
<gene>
    <name evidence="6" type="ORF">J2Z83_000625</name>
</gene>
<keyword evidence="2" id="KW-0805">Transcription regulation</keyword>
<dbReference type="Pfam" id="PF03466">
    <property type="entry name" value="LysR_substrate"/>
    <property type="match status" value="1"/>
</dbReference>
<keyword evidence="7" id="KW-1185">Reference proteome</keyword>
<dbReference type="SUPFAM" id="SSF53850">
    <property type="entry name" value="Periplasmic binding protein-like II"/>
    <property type="match status" value="1"/>
</dbReference>
<reference evidence="6 7" key="1">
    <citation type="submission" date="2021-03" db="EMBL/GenBank/DDBJ databases">
        <title>Genomic Encyclopedia of Type Strains, Phase IV (KMG-IV): sequencing the most valuable type-strain genomes for metagenomic binning, comparative biology and taxonomic classification.</title>
        <authorList>
            <person name="Goeker M."/>
        </authorList>
    </citation>
    <scope>NUCLEOTIDE SEQUENCE [LARGE SCALE GENOMIC DNA]</scope>
    <source>
        <strain evidence="6 7">DSM 25609</strain>
    </source>
</reference>
<evidence type="ECO:0000259" key="5">
    <source>
        <dbReference type="PROSITE" id="PS50931"/>
    </source>
</evidence>
<accession>A0ABS4ICA4</accession>
<dbReference type="PRINTS" id="PR00039">
    <property type="entry name" value="HTHLYSR"/>
</dbReference>
<name>A0ABS4ICA4_9BACI</name>
<dbReference type="Gene3D" id="1.10.10.10">
    <property type="entry name" value="Winged helix-like DNA-binding domain superfamily/Winged helix DNA-binding domain"/>
    <property type="match status" value="1"/>
</dbReference>
<dbReference type="InterPro" id="IPR036390">
    <property type="entry name" value="WH_DNA-bd_sf"/>
</dbReference>
<sequence>MELRQLRYFIEVAEREHVSEAALHLHVAQSAISKQISNLEGELGVTLFERDGRNVKLTQIGREFLKHAKIVIRSAEDAKKQIDEYLAPDRGTIKIGFPTSLSNHLLPSVISAFKEEYPNIAFQLRQGSYKFLIEAIKKGDIHVAFLGPAPKDDPDIESSILFAEYISALLPQTHALSNKKSLHLTDLKNDEFVSFPRGFVLEKIIMDACKQAGFVPKISSEGEDLDAIKGLVAAGIGVTLLPESTFQELTPRMTVKIPIDIPEIRRTVGVIKQKNKNLAPSEKVFYDFVIDFFSRLQQFQ</sequence>
<keyword evidence="4" id="KW-0804">Transcription</keyword>
<dbReference type="PANTHER" id="PTHR30346:SF28">
    <property type="entry name" value="HTH-TYPE TRANSCRIPTIONAL REGULATOR CYNR"/>
    <property type="match status" value="1"/>
</dbReference>
<dbReference type="EMBL" id="JAGGKX010000002">
    <property type="protein sequence ID" value="MBP1968533.1"/>
    <property type="molecule type" value="Genomic_DNA"/>
</dbReference>
<protein>
    <submittedName>
        <fullName evidence="6">LysR family transcriptional activator of glutamate synthase operon</fullName>
    </submittedName>
</protein>
<proteinExistence type="inferred from homology"/>
<evidence type="ECO:0000256" key="2">
    <source>
        <dbReference type="ARBA" id="ARBA00023015"/>
    </source>
</evidence>
<feature type="domain" description="HTH lysR-type" evidence="5">
    <location>
        <begin position="1"/>
        <end position="58"/>
    </location>
</feature>
<comment type="caution">
    <text evidence="6">The sequence shown here is derived from an EMBL/GenBank/DDBJ whole genome shotgun (WGS) entry which is preliminary data.</text>
</comment>
<keyword evidence="3" id="KW-0238">DNA-binding</keyword>
<evidence type="ECO:0000256" key="4">
    <source>
        <dbReference type="ARBA" id="ARBA00023163"/>
    </source>
</evidence>
<evidence type="ECO:0000313" key="7">
    <source>
        <dbReference type="Proteomes" id="UP001519345"/>
    </source>
</evidence>